<proteinExistence type="predicted"/>
<dbReference type="EMBL" id="BQMJ01000052">
    <property type="protein sequence ID" value="GJQ14223.1"/>
    <property type="molecule type" value="Genomic_DNA"/>
</dbReference>
<reference evidence="2" key="2">
    <citation type="submission" date="2022-01" db="EMBL/GenBank/DDBJ databases">
        <authorList>
            <person name="Hirooka S."/>
            <person name="Miyagishima S.Y."/>
        </authorList>
    </citation>
    <scope>NUCLEOTIDE SEQUENCE</scope>
    <source>
        <strain evidence="2">NBRC 102759</strain>
    </source>
</reference>
<dbReference type="PANTHER" id="PTHR33591:SF2">
    <property type="entry name" value="BETA-CAROTENE ISOMERASE D27"/>
    <property type="match status" value="1"/>
</dbReference>
<comment type="caution">
    <text evidence="2">The sequence shown here is derived from an EMBL/GenBank/DDBJ whole genome shotgun (WGS) entry which is preliminary data.</text>
</comment>
<dbReference type="InterPro" id="IPR038938">
    <property type="entry name" value="D27-like"/>
</dbReference>
<evidence type="ECO:0000313" key="2">
    <source>
        <dbReference type="EMBL" id="GJQ14223.1"/>
    </source>
</evidence>
<sequence length="247" mass="28119">MLGFLTWVNFQGHFVTNKIRSKDIHRSLKVYCMYSDGILSSTAIHLFRKAIERETGRASKQQGYEGLVEDCKYLQKQRSPVEQREAVCRIISSLFCAPVGVQLFRCLLGTMPVTWAYHLSAIFTQFFFQWLVGPSQAHTIQNEQFKRGVFISKCRFLEESRCRGMCVNLCKIPTQQFFNNTLGFPFTMEPNYETGSCQITFGKSPLPLDQDVAVKIKCSGNCLAQHSEKSVSNASLQTHDCIENSLL</sequence>
<dbReference type="AlphaFoldDB" id="A0A9C7Q0K2"/>
<feature type="domain" description="Beta-carotene isomerase D27-like C-terminal" evidence="1">
    <location>
        <begin position="130"/>
        <end position="209"/>
    </location>
</feature>
<name>A0A9C7Q0K2_9RHOD</name>
<dbReference type="Proteomes" id="UP001061958">
    <property type="component" value="Unassembled WGS sequence"/>
</dbReference>
<organism evidence="2 3">
    <name type="scientific">Galdieria partita</name>
    <dbReference type="NCBI Taxonomy" id="83374"/>
    <lineage>
        <taxon>Eukaryota</taxon>
        <taxon>Rhodophyta</taxon>
        <taxon>Bangiophyceae</taxon>
        <taxon>Galdieriales</taxon>
        <taxon>Galdieriaceae</taxon>
        <taxon>Galdieria</taxon>
    </lineage>
</organism>
<accession>A0A9C7Q0K2</accession>
<dbReference type="GO" id="GO:0005506">
    <property type="term" value="F:iron ion binding"/>
    <property type="evidence" value="ECO:0007669"/>
    <property type="project" value="InterPro"/>
</dbReference>
<dbReference type="InterPro" id="IPR025114">
    <property type="entry name" value="D27-like_C"/>
</dbReference>
<dbReference type="OrthoDB" id="416096at2759"/>
<evidence type="ECO:0000313" key="3">
    <source>
        <dbReference type="Proteomes" id="UP001061958"/>
    </source>
</evidence>
<dbReference type="Pfam" id="PF13225">
    <property type="entry name" value="D27-like_C"/>
    <property type="match status" value="1"/>
</dbReference>
<protein>
    <recommendedName>
        <fullName evidence="1">Beta-carotene isomerase D27-like C-terminal domain-containing protein</fullName>
    </recommendedName>
</protein>
<keyword evidence="3" id="KW-1185">Reference proteome</keyword>
<gene>
    <name evidence="2" type="ORF">GpartN1_g6014.t1</name>
</gene>
<evidence type="ECO:0000259" key="1">
    <source>
        <dbReference type="Pfam" id="PF13225"/>
    </source>
</evidence>
<reference evidence="2" key="1">
    <citation type="journal article" date="2022" name="Proc. Natl. Acad. Sci. U.S.A.">
        <title>Life cycle and functional genomics of the unicellular red alga Galdieria for elucidating algal and plant evolution and industrial use.</title>
        <authorList>
            <person name="Hirooka S."/>
            <person name="Itabashi T."/>
            <person name="Ichinose T.M."/>
            <person name="Onuma R."/>
            <person name="Fujiwara T."/>
            <person name="Yamashita S."/>
            <person name="Jong L.W."/>
            <person name="Tomita R."/>
            <person name="Iwane A.H."/>
            <person name="Miyagishima S.Y."/>
        </authorList>
    </citation>
    <scope>NUCLEOTIDE SEQUENCE</scope>
    <source>
        <strain evidence="2">NBRC 102759</strain>
    </source>
</reference>
<dbReference type="PANTHER" id="PTHR33591">
    <property type="entry name" value="BETA-CAROTENE ISOMERASE D27"/>
    <property type="match status" value="1"/>
</dbReference>